<dbReference type="InterPro" id="IPR043519">
    <property type="entry name" value="NT_sf"/>
</dbReference>
<feature type="compositionally biased region" description="Polar residues" evidence="1">
    <location>
        <begin position="125"/>
        <end position="134"/>
    </location>
</feature>
<comment type="caution">
    <text evidence="2">The sequence shown here is derived from an EMBL/GenBank/DDBJ whole genome shotgun (WGS) entry which is preliminary data.</text>
</comment>
<protein>
    <submittedName>
        <fullName evidence="2">Uncharacterized protein</fullName>
    </submittedName>
</protein>
<dbReference type="EMBL" id="JAPZBT010000004">
    <property type="protein sequence ID" value="KAJ5360949.1"/>
    <property type="molecule type" value="Genomic_DNA"/>
</dbReference>
<feature type="region of interest" description="Disordered" evidence="1">
    <location>
        <begin position="115"/>
        <end position="134"/>
    </location>
</feature>
<dbReference type="GeneID" id="81467046"/>
<proteinExistence type="predicted"/>
<evidence type="ECO:0000256" key="1">
    <source>
        <dbReference type="SAM" id="MobiDB-lite"/>
    </source>
</evidence>
<dbReference type="OrthoDB" id="10066232at2759"/>
<keyword evidence="3" id="KW-1185">Reference proteome</keyword>
<dbReference type="RefSeq" id="XP_056576435.1">
    <property type="nucleotide sequence ID" value="XM_056727863.1"/>
</dbReference>
<organism evidence="2 3">
    <name type="scientific">Penicillium concentricum</name>
    <dbReference type="NCBI Taxonomy" id="293559"/>
    <lineage>
        <taxon>Eukaryota</taxon>
        <taxon>Fungi</taxon>
        <taxon>Dikarya</taxon>
        <taxon>Ascomycota</taxon>
        <taxon>Pezizomycotina</taxon>
        <taxon>Eurotiomycetes</taxon>
        <taxon>Eurotiomycetidae</taxon>
        <taxon>Eurotiales</taxon>
        <taxon>Aspergillaceae</taxon>
        <taxon>Penicillium</taxon>
    </lineage>
</organism>
<gene>
    <name evidence="2" type="ORF">N7517_010140</name>
</gene>
<dbReference type="AlphaFoldDB" id="A0A9W9RL84"/>
<reference evidence="2" key="1">
    <citation type="submission" date="2022-12" db="EMBL/GenBank/DDBJ databases">
        <authorList>
            <person name="Petersen C."/>
        </authorList>
    </citation>
    <scope>NUCLEOTIDE SEQUENCE</scope>
    <source>
        <strain evidence="2">IBT 3081</strain>
    </source>
</reference>
<evidence type="ECO:0000313" key="2">
    <source>
        <dbReference type="EMBL" id="KAJ5360949.1"/>
    </source>
</evidence>
<evidence type="ECO:0000313" key="3">
    <source>
        <dbReference type="Proteomes" id="UP001147752"/>
    </source>
</evidence>
<sequence>MSRQTVVSTASMLQPRSLPLTPTRENCRHGYIGGYAVSLVGGARTTEDVDLIVDADLASVRQLLLQVSGFQLTGANSLVFKHNNDAIKVEILRGGEARQMKLPDANSVPLHYISASSIPGRDGDTPNSGEWPNL</sequence>
<dbReference type="Proteomes" id="UP001147752">
    <property type="component" value="Unassembled WGS sequence"/>
</dbReference>
<reference evidence="2" key="2">
    <citation type="journal article" date="2023" name="IMA Fungus">
        <title>Comparative genomic study of the Penicillium genus elucidates a diverse pangenome and 15 lateral gene transfer events.</title>
        <authorList>
            <person name="Petersen C."/>
            <person name="Sorensen T."/>
            <person name="Nielsen M.R."/>
            <person name="Sondergaard T.E."/>
            <person name="Sorensen J.L."/>
            <person name="Fitzpatrick D.A."/>
            <person name="Frisvad J.C."/>
            <person name="Nielsen K.L."/>
        </authorList>
    </citation>
    <scope>NUCLEOTIDE SEQUENCE</scope>
    <source>
        <strain evidence="2">IBT 3081</strain>
    </source>
</reference>
<name>A0A9W9RL84_9EURO</name>
<accession>A0A9W9RL84</accession>
<dbReference type="SUPFAM" id="SSF81301">
    <property type="entry name" value="Nucleotidyltransferase"/>
    <property type="match status" value="1"/>
</dbReference>